<feature type="compositionally biased region" description="Low complexity" evidence="9">
    <location>
        <begin position="265"/>
        <end position="276"/>
    </location>
</feature>
<organism evidence="11 12">
    <name type="scientific">Rickenella mellea</name>
    <dbReference type="NCBI Taxonomy" id="50990"/>
    <lineage>
        <taxon>Eukaryota</taxon>
        <taxon>Fungi</taxon>
        <taxon>Dikarya</taxon>
        <taxon>Basidiomycota</taxon>
        <taxon>Agaricomycotina</taxon>
        <taxon>Agaricomycetes</taxon>
        <taxon>Hymenochaetales</taxon>
        <taxon>Rickenellaceae</taxon>
        <taxon>Rickenella</taxon>
    </lineage>
</organism>
<feature type="compositionally biased region" description="Basic residues" evidence="9">
    <location>
        <begin position="149"/>
        <end position="158"/>
    </location>
</feature>
<feature type="region of interest" description="Disordered" evidence="9">
    <location>
        <begin position="593"/>
        <end position="696"/>
    </location>
</feature>
<sequence length="769" mass="80783">MDSAHSSSHFESHYAHHQSQPAGQQQQWPAPPHLPHLLQPAHTSSPYSSPATPSSQLAEQQYNVNGYFHHTQPPLPDGTGLERTSSSLSLNLSSLSVTSPTNLSPINNPSSHASSASTLSPITPLSPTSANTTPQQHAFPPHHNPAQHAHGHPQSHRHVPTFAYAPADHAAGGVRYDHGHYDTQYEITGTGGGAAGGGGGRRPTTSSRSSSSSEKSVPRKRSFTSATPLAVSMEEHLYENGSAPMDLSTPASYDEVDMGYAGMDSQGSPVDGSSSSGEHDDQFKPLDSHMSSSAGNMPGMPHGSVNILGKATGTNNFVTKLYQMINDPKSAHFISWTELGTSFVVSNVGEFSRSILGSHFKHNNFSSFVRQLNMYGFHKINRIQGGRQTPRAQRTSTDAQTWEFSHHKFLRGRPDLLDEIKRKALEPDPSIKHRVELPGEVAAQLNQMREQNRRVVKALDAERAKVERLTSVTKTVFDFLSKVYPGSLPSFPADLLDTVENPPIFVTSPSAPHPHASHFGGPSSMTLGNPSLHSLHSLSPTSSPTATDFPSHPHSHSHSQSHSLSRPHSLQHIPYEHVYGHGHGVSTARYETALSTPLPPSPGPMDALTAPDGSHGPTSGADQGRAKRQRTAPTPPSSATGEHAHSHAQTGTGAGGNSTGKRLARARSDSAPLGYGLGQPWGHGGRPRSGSGLAPVRSARRDDGLLVGGIGLGIGIGIGSVGSGSRGSALGGAPGAGGVSAAAPVVDGGVGGGNANGSPAKTPPAQQQQ</sequence>
<feature type="region of interest" description="Disordered" evidence="9">
    <location>
        <begin position="240"/>
        <end position="301"/>
    </location>
</feature>
<dbReference type="EMBL" id="ML170161">
    <property type="protein sequence ID" value="TDL26659.1"/>
    <property type="molecule type" value="Genomic_DNA"/>
</dbReference>
<feature type="compositionally biased region" description="Gly residues" evidence="9">
    <location>
        <begin position="189"/>
        <end position="201"/>
    </location>
</feature>
<comment type="subcellular location">
    <subcellularLocation>
        <location evidence="1">Nucleus</location>
    </subcellularLocation>
</comment>
<evidence type="ECO:0000256" key="7">
    <source>
        <dbReference type="ARBA" id="ARBA00062171"/>
    </source>
</evidence>
<feature type="compositionally biased region" description="Gly residues" evidence="9">
    <location>
        <begin position="675"/>
        <end position="684"/>
    </location>
</feature>
<feature type="compositionally biased region" description="Gly residues" evidence="9">
    <location>
        <begin position="723"/>
        <end position="738"/>
    </location>
</feature>
<evidence type="ECO:0000256" key="4">
    <source>
        <dbReference type="ARBA" id="ARBA00023125"/>
    </source>
</evidence>
<reference evidence="11 12" key="1">
    <citation type="submission" date="2018-06" db="EMBL/GenBank/DDBJ databases">
        <title>A transcriptomic atlas of mushroom development highlights an independent origin of complex multicellularity.</title>
        <authorList>
            <consortium name="DOE Joint Genome Institute"/>
            <person name="Krizsan K."/>
            <person name="Almasi E."/>
            <person name="Merenyi Z."/>
            <person name="Sahu N."/>
            <person name="Viragh M."/>
            <person name="Koszo T."/>
            <person name="Mondo S."/>
            <person name="Kiss B."/>
            <person name="Balint B."/>
            <person name="Kues U."/>
            <person name="Barry K."/>
            <person name="Hegedus J.C."/>
            <person name="Henrissat B."/>
            <person name="Johnson J."/>
            <person name="Lipzen A."/>
            <person name="Ohm R."/>
            <person name="Nagy I."/>
            <person name="Pangilinan J."/>
            <person name="Yan J."/>
            <person name="Xiong Y."/>
            <person name="Grigoriev I.V."/>
            <person name="Hibbett D.S."/>
            <person name="Nagy L.G."/>
        </authorList>
    </citation>
    <scope>NUCLEOTIDE SEQUENCE [LARGE SCALE GENOMIC DNA]</scope>
    <source>
        <strain evidence="11 12">SZMC22713</strain>
    </source>
</reference>
<dbReference type="PRINTS" id="PR00056">
    <property type="entry name" value="HSFDOMAIN"/>
</dbReference>
<feature type="domain" description="HSF-type DNA-binding" evidence="10">
    <location>
        <begin position="356"/>
        <end position="380"/>
    </location>
</feature>
<keyword evidence="6" id="KW-0539">Nucleus</keyword>
<feature type="compositionally biased region" description="Polar residues" evidence="9">
    <location>
        <begin position="123"/>
        <end position="136"/>
    </location>
</feature>
<comment type="subunit">
    <text evidence="7">Homotrimer. Homotrimerization increases the affinity of HSF1 to DNA. Interacts with transcriptional coregulator SSA1 on chromatin.</text>
</comment>
<feature type="compositionally biased region" description="Low complexity" evidence="9">
    <location>
        <begin position="96"/>
        <end position="122"/>
    </location>
</feature>
<dbReference type="SMART" id="SM00415">
    <property type="entry name" value="HSF"/>
    <property type="match status" value="1"/>
</dbReference>
<evidence type="ECO:0000256" key="2">
    <source>
        <dbReference type="ARBA" id="ARBA00006403"/>
    </source>
</evidence>
<proteinExistence type="inferred from homology"/>
<feature type="region of interest" description="Disordered" evidence="9">
    <location>
        <begin position="96"/>
        <end position="158"/>
    </location>
</feature>
<dbReference type="GO" id="GO:0043565">
    <property type="term" value="F:sequence-specific DNA binding"/>
    <property type="evidence" value="ECO:0007669"/>
    <property type="project" value="InterPro"/>
</dbReference>
<protein>
    <recommendedName>
        <fullName evidence="10">HSF-type DNA-binding domain-containing protein</fullName>
    </recommendedName>
</protein>
<evidence type="ECO:0000313" key="12">
    <source>
        <dbReference type="Proteomes" id="UP000294933"/>
    </source>
</evidence>
<feature type="region of interest" description="Disordered" evidence="9">
    <location>
        <begin position="723"/>
        <end position="769"/>
    </location>
</feature>
<dbReference type="FunFam" id="1.10.10.10:FF:000027">
    <property type="entry name" value="Heat shock transcription factor 1"/>
    <property type="match status" value="1"/>
</dbReference>
<dbReference type="InterPro" id="IPR036388">
    <property type="entry name" value="WH-like_DNA-bd_sf"/>
</dbReference>
<dbReference type="Pfam" id="PF00447">
    <property type="entry name" value="HSF_DNA-bind"/>
    <property type="match status" value="1"/>
</dbReference>
<dbReference type="PROSITE" id="PS00434">
    <property type="entry name" value="HSF_DOMAIN"/>
    <property type="match status" value="1"/>
</dbReference>
<evidence type="ECO:0000256" key="1">
    <source>
        <dbReference type="ARBA" id="ARBA00004123"/>
    </source>
</evidence>
<feature type="compositionally biased region" description="Low complexity" evidence="9">
    <location>
        <begin position="17"/>
        <end position="28"/>
    </location>
</feature>
<dbReference type="Proteomes" id="UP000294933">
    <property type="component" value="Unassembled WGS sequence"/>
</dbReference>
<dbReference type="InterPro" id="IPR036390">
    <property type="entry name" value="WH_DNA-bd_sf"/>
</dbReference>
<keyword evidence="5" id="KW-0804">Transcription</keyword>
<evidence type="ECO:0000313" key="11">
    <source>
        <dbReference type="EMBL" id="TDL26659.1"/>
    </source>
</evidence>
<dbReference type="OrthoDB" id="60033at2759"/>
<evidence type="ECO:0000256" key="5">
    <source>
        <dbReference type="ARBA" id="ARBA00023163"/>
    </source>
</evidence>
<feature type="compositionally biased region" description="Basic and acidic residues" evidence="9">
    <location>
        <begin position="277"/>
        <end position="287"/>
    </location>
</feature>
<dbReference type="STRING" id="50990.A0A4Y7QIJ7"/>
<feature type="compositionally biased region" description="Low complexity" evidence="9">
    <location>
        <begin position="35"/>
        <end position="55"/>
    </location>
</feature>
<keyword evidence="12" id="KW-1185">Reference proteome</keyword>
<dbReference type="PANTHER" id="PTHR10015:SF427">
    <property type="entry name" value="HEAT SHOCK FACTOR PROTEIN"/>
    <property type="match status" value="1"/>
</dbReference>
<feature type="region of interest" description="Disordered" evidence="9">
    <location>
        <begin position="506"/>
        <end position="567"/>
    </location>
</feature>
<dbReference type="InterPro" id="IPR000232">
    <property type="entry name" value="HSF_DNA-bd"/>
</dbReference>
<accession>A0A4Y7QIJ7</accession>
<feature type="region of interest" description="Disordered" evidence="9">
    <location>
        <begin position="185"/>
        <end position="227"/>
    </location>
</feature>
<dbReference type="PANTHER" id="PTHR10015">
    <property type="entry name" value="HEAT SHOCK TRANSCRIPTION FACTOR"/>
    <property type="match status" value="1"/>
</dbReference>
<dbReference type="VEuPathDB" id="FungiDB:BD410DRAFT_882301"/>
<feature type="compositionally biased region" description="Low complexity" evidence="9">
    <location>
        <begin position="202"/>
        <end position="215"/>
    </location>
</feature>
<comment type="similarity">
    <text evidence="2 8">Belongs to the HSF family.</text>
</comment>
<dbReference type="GO" id="GO:0005634">
    <property type="term" value="C:nucleus"/>
    <property type="evidence" value="ECO:0007669"/>
    <property type="project" value="UniProtKB-SubCell"/>
</dbReference>
<gene>
    <name evidence="11" type="ORF">BD410DRAFT_882301</name>
</gene>
<evidence type="ECO:0000256" key="6">
    <source>
        <dbReference type="ARBA" id="ARBA00023242"/>
    </source>
</evidence>
<dbReference type="Gene3D" id="1.10.10.10">
    <property type="entry name" value="Winged helix-like DNA-binding domain superfamily/Winged helix DNA-binding domain"/>
    <property type="match status" value="1"/>
</dbReference>
<keyword evidence="4" id="KW-0238">DNA-binding</keyword>
<dbReference type="AlphaFoldDB" id="A0A4Y7QIJ7"/>
<feature type="region of interest" description="Disordered" evidence="9">
    <location>
        <begin position="1"/>
        <end position="56"/>
    </location>
</feature>
<feature type="compositionally biased region" description="Low complexity" evidence="9">
    <location>
        <begin position="530"/>
        <end position="545"/>
    </location>
</feature>
<evidence type="ECO:0000259" key="10">
    <source>
        <dbReference type="PROSITE" id="PS00434"/>
    </source>
</evidence>
<keyword evidence="3" id="KW-0805">Transcription regulation</keyword>
<name>A0A4Y7QIJ7_9AGAM</name>
<evidence type="ECO:0000256" key="9">
    <source>
        <dbReference type="SAM" id="MobiDB-lite"/>
    </source>
</evidence>
<evidence type="ECO:0000256" key="3">
    <source>
        <dbReference type="ARBA" id="ARBA00023015"/>
    </source>
</evidence>
<evidence type="ECO:0000256" key="8">
    <source>
        <dbReference type="RuleBase" id="RU004020"/>
    </source>
</evidence>
<dbReference type="SUPFAM" id="SSF46785">
    <property type="entry name" value="Winged helix' DNA-binding domain"/>
    <property type="match status" value="1"/>
</dbReference>
<dbReference type="GO" id="GO:0003700">
    <property type="term" value="F:DNA-binding transcription factor activity"/>
    <property type="evidence" value="ECO:0007669"/>
    <property type="project" value="InterPro"/>
</dbReference>